<proteinExistence type="predicted"/>
<dbReference type="Proteomes" id="UP000663508">
    <property type="component" value="Plasmid pVL1_2"/>
</dbReference>
<evidence type="ECO:0008006" key="4">
    <source>
        <dbReference type="Google" id="ProtNLM"/>
    </source>
</evidence>
<dbReference type="KEGG" id="mind:mvi_62050"/>
<gene>
    <name evidence="2" type="ORF">mvi_62050</name>
</gene>
<keyword evidence="2" id="KW-0614">Plasmid</keyword>
<protein>
    <recommendedName>
        <fullName evidence="4">Pectate lyase superfamily protein domain-containing protein</fullName>
    </recommendedName>
</protein>
<sequence>MSTVDTTDLMKRSVNVLDYGARMDGSWDVPAYNAARAATGYNGVVEVPPGQFWADVQADPNKCVLWKLSGNTYAGGNAPVSVIGSDIVETFLPYEGGRFLSQGQTNRGSQALQTFQRSVTHTDANNPADPGVLSTVRVSTNVTADVKPYVFGLTSVIDDRTGVARPNGNICAAYLQYNRYQGGQPGWSAALETADYTNTMSSQSAALLGEEVLIKVNRADDAGIRFVQDLVVGRALKDDPKAGKYYETAEVTAFSRCSNVHGLASEGHAKFGYLVAAGITDAAFNAAPAMWMGAHAVALRTGAGANVDFSAENSHMLRWQPGAGLEYRVGQNPVLTVRDSGVINRPDANPSEVPTSRSDPRGSYGDEVKYGDRVYFKTSGGWYSVVMSPLP</sequence>
<accession>A0A8H8X123</accession>
<organism evidence="2 3">
    <name type="scientific">Methylobacterium indicum</name>
    <dbReference type="NCBI Taxonomy" id="1775910"/>
    <lineage>
        <taxon>Bacteria</taxon>
        <taxon>Pseudomonadati</taxon>
        <taxon>Pseudomonadota</taxon>
        <taxon>Alphaproteobacteria</taxon>
        <taxon>Hyphomicrobiales</taxon>
        <taxon>Methylobacteriaceae</taxon>
        <taxon>Methylobacterium</taxon>
    </lineage>
</organism>
<dbReference type="AlphaFoldDB" id="A0A8H8X123"/>
<reference evidence="2" key="1">
    <citation type="submission" date="2020-11" db="EMBL/GenBank/DDBJ databases">
        <title>Complete genome sequence of a novel pathogenic Methylobacterium strain isolated from rice in Vietnam.</title>
        <authorList>
            <person name="Lai K."/>
            <person name="Okazaki S."/>
            <person name="Higashi K."/>
            <person name="Mori H."/>
            <person name="Toyoda A."/>
            <person name="Kurokawa K."/>
        </authorList>
    </citation>
    <scope>NUCLEOTIDE SEQUENCE</scope>
    <source>
        <strain evidence="2">VL1</strain>
        <plasmid evidence="2">pVL1_2</plasmid>
    </source>
</reference>
<name>A0A8H8X123_9HYPH</name>
<dbReference type="InterPro" id="IPR011050">
    <property type="entry name" value="Pectin_lyase_fold/virulence"/>
</dbReference>
<evidence type="ECO:0000256" key="1">
    <source>
        <dbReference type="SAM" id="MobiDB-lite"/>
    </source>
</evidence>
<evidence type="ECO:0000313" key="2">
    <source>
        <dbReference type="EMBL" id="BCM87744.1"/>
    </source>
</evidence>
<dbReference type="SUPFAM" id="SSF51126">
    <property type="entry name" value="Pectin lyase-like"/>
    <property type="match status" value="1"/>
</dbReference>
<feature type="region of interest" description="Disordered" evidence="1">
    <location>
        <begin position="340"/>
        <end position="365"/>
    </location>
</feature>
<evidence type="ECO:0000313" key="3">
    <source>
        <dbReference type="Proteomes" id="UP000663508"/>
    </source>
</evidence>
<dbReference type="EMBL" id="AP024147">
    <property type="protein sequence ID" value="BCM87744.1"/>
    <property type="molecule type" value="Genomic_DNA"/>
</dbReference>
<geneLocation type="plasmid" evidence="2 3">
    <name>pVL1_2</name>
</geneLocation>